<feature type="chain" id="PRO_5002246812" description="Plasma membrane fusion protein PRM1" evidence="1">
    <location>
        <begin position="25"/>
        <end position="377"/>
    </location>
</feature>
<dbReference type="AlphaFoldDB" id="A0A0D2LYK6"/>
<reference evidence="3" key="1">
    <citation type="submission" date="2014-04" db="EMBL/GenBank/DDBJ databases">
        <title>Evolutionary Origins and Diversification of the Mycorrhizal Mutualists.</title>
        <authorList>
            <consortium name="DOE Joint Genome Institute"/>
            <consortium name="Mycorrhizal Genomics Consortium"/>
            <person name="Kohler A."/>
            <person name="Kuo A."/>
            <person name="Nagy L.G."/>
            <person name="Floudas D."/>
            <person name="Copeland A."/>
            <person name="Barry K.W."/>
            <person name="Cichocki N."/>
            <person name="Veneault-Fourrey C."/>
            <person name="LaButti K."/>
            <person name="Lindquist E.A."/>
            <person name="Lipzen A."/>
            <person name="Lundell T."/>
            <person name="Morin E."/>
            <person name="Murat C."/>
            <person name="Riley R."/>
            <person name="Ohm R."/>
            <person name="Sun H."/>
            <person name="Tunlid A."/>
            <person name="Henrissat B."/>
            <person name="Grigoriev I.V."/>
            <person name="Hibbett D.S."/>
            <person name="Martin F."/>
        </authorList>
    </citation>
    <scope>NUCLEOTIDE SEQUENCE [LARGE SCALE GENOMIC DNA]</scope>
    <source>
        <strain evidence="3">FD-334 SS-4</strain>
    </source>
</reference>
<keyword evidence="3" id="KW-1185">Reference proteome</keyword>
<name>A0A0D2LYK6_HYPSF</name>
<evidence type="ECO:0008006" key="4">
    <source>
        <dbReference type="Google" id="ProtNLM"/>
    </source>
</evidence>
<dbReference type="EMBL" id="KN817631">
    <property type="protein sequence ID" value="KJA15963.1"/>
    <property type="molecule type" value="Genomic_DNA"/>
</dbReference>
<dbReference type="Proteomes" id="UP000054270">
    <property type="component" value="Unassembled WGS sequence"/>
</dbReference>
<evidence type="ECO:0000256" key="1">
    <source>
        <dbReference type="SAM" id="SignalP"/>
    </source>
</evidence>
<gene>
    <name evidence="2" type="ORF">HYPSUDRAFT_207466</name>
</gene>
<evidence type="ECO:0000313" key="2">
    <source>
        <dbReference type="EMBL" id="KJA15963.1"/>
    </source>
</evidence>
<organism evidence="2 3">
    <name type="scientific">Hypholoma sublateritium (strain FD-334 SS-4)</name>
    <dbReference type="NCBI Taxonomy" id="945553"/>
    <lineage>
        <taxon>Eukaryota</taxon>
        <taxon>Fungi</taxon>
        <taxon>Dikarya</taxon>
        <taxon>Basidiomycota</taxon>
        <taxon>Agaricomycotina</taxon>
        <taxon>Agaricomycetes</taxon>
        <taxon>Agaricomycetidae</taxon>
        <taxon>Agaricales</taxon>
        <taxon>Agaricineae</taxon>
        <taxon>Strophariaceae</taxon>
        <taxon>Hypholoma</taxon>
    </lineage>
</organism>
<protein>
    <recommendedName>
        <fullName evidence="4">Plasma membrane fusion protein PRM1</fullName>
    </recommendedName>
</protein>
<feature type="signal peptide" evidence="1">
    <location>
        <begin position="1"/>
        <end position="24"/>
    </location>
</feature>
<evidence type="ECO:0000313" key="3">
    <source>
        <dbReference type="Proteomes" id="UP000054270"/>
    </source>
</evidence>
<accession>A0A0D2LYK6</accession>
<keyword evidence="1" id="KW-0732">Signal</keyword>
<proteinExistence type="predicted"/>
<sequence>MFFWSVSKLFALMSLFAVLAAVSSKPSRLSRMNAVAKPPVSAPSRTLKQFKIKALPNRRAGPQPSALLSPLSLVMAPVLEAVGNTMPLLRNLLGKLNTVSTSNAFSDSISLPASSTQVSLEDVLSALDDLLTNPARFSLSASNFLSSLSNLINAILSSSAADSDTLNSILELVSQLLGPLEALVTELSQNSGTPVAPSLLSYLSSISTAITGGQASSADSNASGLVPSFSDIPSVAGVQSIIQSILDDITNDSSFSSVGLLSLLSELKIALQNTADELAQFSANNNDALVTLSSFVSGVNSILLNVLNAGSISTTTVSPTSDLVIALVRLLNEIATIPAVPSANNVAVSSSATSGSDSNVLAVAGVGGVLQLRHSDF</sequence>